<evidence type="ECO:0000256" key="3">
    <source>
        <dbReference type="ARBA" id="ARBA00022692"/>
    </source>
</evidence>
<evidence type="ECO:0000259" key="9">
    <source>
        <dbReference type="Pfam" id="PF12704"/>
    </source>
</evidence>
<dbReference type="RefSeq" id="WP_092119052.1">
    <property type="nucleotide sequence ID" value="NZ_FMXO01000007.1"/>
</dbReference>
<dbReference type="OrthoDB" id="9770099at2"/>
<evidence type="ECO:0000313" key="10">
    <source>
        <dbReference type="EMBL" id="SDB28324.1"/>
    </source>
</evidence>
<dbReference type="STRING" id="617002.SAMN05660653_01341"/>
<gene>
    <name evidence="10" type="ORF">SAMN05660653_01341</name>
</gene>
<evidence type="ECO:0000256" key="2">
    <source>
        <dbReference type="ARBA" id="ARBA00022475"/>
    </source>
</evidence>
<organism evidence="10 11">
    <name type="scientific">Desulfonatronum thiosulfatophilum</name>
    <dbReference type="NCBI Taxonomy" id="617002"/>
    <lineage>
        <taxon>Bacteria</taxon>
        <taxon>Pseudomonadati</taxon>
        <taxon>Thermodesulfobacteriota</taxon>
        <taxon>Desulfovibrionia</taxon>
        <taxon>Desulfovibrionales</taxon>
        <taxon>Desulfonatronaceae</taxon>
        <taxon>Desulfonatronum</taxon>
    </lineage>
</organism>
<dbReference type="InterPro" id="IPR050250">
    <property type="entry name" value="Macrolide_Exporter_MacB"/>
</dbReference>
<dbReference type="InterPro" id="IPR003838">
    <property type="entry name" value="ABC3_permease_C"/>
</dbReference>
<keyword evidence="4 7" id="KW-1133">Transmembrane helix</keyword>
<feature type="domain" description="MacB-like periplasmic core" evidence="9">
    <location>
        <begin position="21"/>
        <end position="240"/>
    </location>
</feature>
<dbReference type="InterPro" id="IPR035906">
    <property type="entry name" value="MetI-like_sf"/>
</dbReference>
<dbReference type="EMBL" id="FMXO01000007">
    <property type="protein sequence ID" value="SDB28324.1"/>
    <property type="molecule type" value="Genomic_DNA"/>
</dbReference>
<dbReference type="PANTHER" id="PTHR30572">
    <property type="entry name" value="MEMBRANE COMPONENT OF TRANSPORTER-RELATED"/>
    <property type="match status" value="1"/>
</dbReference>
<dbReference type="PANTHER" id="PTHR30572:SF4">
    <property type="entry name" value="ABC TRANSPORTER PERMEASE YTRF"/>
    <property type="match status" value="1"/>
</dbReference>
<feature type="transmembrane region" description="Helical" evidence="7">
    <location>
        <begin position="357"/>
        <end position="379"/>
    </location>
</feature>
<keyword evidence="3 7" id="KW-0812">Transmembrane</keyword>
<evidence type="ECO:0000259" key="8">
    <source>
        <dbReference type="Pfam" id="PF02687"/>
    </source>
</evidence>
<dbReference type="Pfam" id="PF12704">
    <property type="entry name" value="MacB_PCD"/>
    <property type="match status" value="1"/>
</dbReference>
<feature type="transmembrane region" description="Helical" evidence="7">
    <location>
        <begin position="319"/>
        <end position="345"/>
    </location>
</feature>
<evidence type="ECO:0000256" key="5">
    <source>
        <dbReference type="ARBA" id="ARBA00023136"/>
    </source>
</evidence>
<protein>
    <submittedName>
        <fullName evidence="10">Putative ABC transport system permease protein</fullName>
    </submittedName>
</protein>
<feature type="transmembrane region" description="Helical" evidence="7">
    <location>
        <begin position="21"/>
        <end position="45"/>
    </location>
</feature>
<proteinExistence type="inferred from homology"/>
<name>A0A1G6C674_9BACT</name>
<dbReference type="Proteomes" id="UP000198771">
    <property type="component" value="Unassembled WGS sequence"/>
</dbReference>
<feature type="domain" description="ABC3 transporter permease C-terminal" evidence="8">
    <location>
        <begin position="277"/>
        <end position="389"/>
    </location>
</feature>
<evidence type="ECO:0000256" key="4">
    <source>
        <dbReference type="ARBA" id="ARBA00022989"/>
    </source>
</evidence>
<evidence type="ECO:0000256" key="6">
    <source>
        <dbReference type="ARBA" id="ARBA00038076"/>
    </source>
</evidence>
<dbReference type="GO" id="GO:0005886">
    <property type="term" value="C:plasma membrane"/>
    <property type="evidence" value="ECO:0007669"/>
    <property type="project" value="UniProtKB-SubCell"/>
</dbReference>
<evidence type="ECO:0000313" key="11">
    <source>
        <dbReference type="Proteomes" id="UP000198771"/>
    </source>
</evidence>
<dbReference type="Pfam" id="PF02687">
    <property type="entry name" value="FtsX"/>
    <property type="match status" value="1"/>
</dbReference>
<evidence type="ECO:0000256" key="1">
    <source>
        <dbReference type="ARBA" id="ARBA00004651"/>
    </source>
</evidence>
<keyword evidence="2" id="KW-1003">Cell membrane</keyword>
<reference evidence="10 11" key="1">
    <citation type="submission" date="2016-10" db="EMBL/GenBank/DDBJ databases">
        <authorList>
            <person name="de Groot N.N."/>
        </authorList>
    </citation>
    <scope>NUCLEOTIDE SEQUENCE [LARGE SCALE GENOMIC DNA]</scope>
    <source>
        <strain evidence="10 11">ASO4-2</strain>
    </source>
</reference>
<evidence type="ECO:0000256" key="7">
    <source>
        <dbReference type="SAM" id="Phobius"/>
    </source>
</evidence>
<keyword evidence="11" id="KW-1185">Reference proteome</keyword>
<dbReference type="SUPFAM" id="SSF161098">
    <property type="entry name" value="MetI-like"/>
    <property type="match status" value="1"/>
</dbReference>
<feature type="transmembrane region" description="Helical" evidence="7">
    <location>
        <begin position="269"/>
        <end position="298"/>
    </location>
</feature>
<dbReference type="GO" id="GO:0022857">
    <property type="term" value="F:transmembrane transporter activity"/>
    <property type="evidence" value="ECO:0007669"/>
    <property type="project" value="TreeGrafter"/>
</dbReference>
<sequence>MMLKANLREASRSLIAAKQRSILALLGIVIGIGSVIALVSTGALAQRETLRQFMEMGTDIISIQMEQGRGDRSGEPTGFSLEEALALPERLTTIRTVAPYASAFGELRREGQRVSIPLLGVTESFVDLNKLELDQGRFISDLDVLMSHAVLGGNLAQRLMGQGIAVDVGEHLYFDNRKLTVAGILHPAAMGAMRPYEASEGLMLPITTVLRISPQNAIRTVMARLEPGVTASQATAEVQAYFAGLARPKQIRVTSPEQIIEHMERQSRMFTLLLGAIGSISLVVGGVGVMNVMLVSVSERRREIGIRRALGAQKRDIQWQFLIESVLLSLVGGILGILIGVGASYGIAHYSGWQFELVHGALLLGVGVSAAVGIFFGYYPARQAAALNPIQALRAE</sequence>
<dbReference type="AlphaFoldDB" id="A0A1G6C674"/>
<keyword evidence="5 7" id="KW-0472">Membrane</keyword>
<dbReference type="InterPro" id="IPR025857">
    <property type="entry name" value="MacB_PCD"/>
</dbReference>
<accession>A0A1G6C674</accession>
<comment type="similarity">
    <text evidence="6">Belongs to the ABC-4 integral membrane protein family.</text>
</comment>
<comment type="subcellular location">
    <subcellularLocation>
        <location evidence="1">Cell membrane</location>
        <topology evidence="1">Multi-pass membrane protein</topology>
    </subcellularLocation>
</comment>